<keyword evidence="2" id="KW-1185">Reference proteome</keyword>
<reference evidence="1" key="1">
    <citation type="submission" date="2021-06" db="EMBL/GenBank/DDBJ databases">
        <authorList>
            <person name="Hodson N. C."/>
            <person name="Mongue J. A."/>
            <person name="Jaron S. K."/>
        </authorList>
    </citation>
    <scope>NUCLEOTIDE SEQUENCE</scope>
</reference>
<organism evidence="1 2">
    <name type="scientific">Allacma fusca</name>
    <dbReference type="NCBI Taxonomy" id="39272"/>
    <lineage>
        <taxon>Eukaryota</taxon>
        <taxon>Metazoa</taxon>
        <taxon>Ecdysozoa</taxon>
        <taxon>Arthropoda</taxon>
        <taxon>Hexapoda</taxon>
        <taxon>Collembola</taxon>
        <taxon>Symphypleona</taxon>
        <taxon>Sminthuridae</taxon>
        <taxon>Allacma</taxon>
    </lineage>
</organism>
<dbReference type="EMBL" id="CAJVCH010109441">
    <property type="protein sequence ID" value="CAG7724403.1"/>
    <property type="molecule type" value="Genomic_DNA"/>
</dbReference>
<dbReference type="Proteomes" id="UP000708208">
    <property type="component" value="Unassembled WGS sequence"/>
</dbReference>
<comment type="caution">
    <text evidence="1">The sequence shown here is derived from an EMBL/GenBank/DDBJ whole genome shotgun (WGS) entry which is preliminary data.</text>
</comment>
<dbReference type="AlphaFoldDB" id="A0A8J2JUW9"/>
<name>A0A8J2JUW9_9HEXA</name>
<accession>A0A8J2JUW9</accession>
<evidence type="ECO:0000313" key="1">
    <source>
        <dbReference type="EMBL" id="CAG7724403.1"/>
    </source>
</evidence>
<protein>
    <submittedName>
        <fullName evidence="1">Uncharacterized protein</fullName>
    </submittedName>
</protein>
<gene>
    <name evidence="1" type="ORF">AFUS01_LOCUS13431</name>
</gene>
<sequence>MRDGIARGGDSQLSEHSSSLHIPVACAWLSFKLLQLVVPFNPRVDSIALSTIKQGCGNSIPASREEKRALLYPALPFRDCSQCSHI</sequence>
<evidence type="ECO:0000313" key="2">
    <source>
        <dbReference type="Proteomes" id="UP000708208"/>
    </source>
</evidence>
<proteinExistence type="predicted"/>